<protein>
    <submittedName>
        <fullName evidence="1">Uncharacterized protein</fullName>
    </submittedName>
</protein>
<dbReference type="EMBL" id="VSSQ01108810">
    <property type="protein sequence ID" value="MPN47370.1"/>
    <property type="molecule type" value="Genomic_DNA"/>
</dbReference>
<organism evidence="1">
    <name type="scientific">bioreactor metagenome</name>
    <dbReference type="NCBI Taxonomy" id="1076179"/>
    <lineage>
        <taxon>unclassified sequences</taxon>
        <taxon>metagenomes</taxon>
        <taxon>ecological metagenomes</taxon>
    </lineage>
</organism>
<dbReference type="AlphaFoldDB" id="A0A645I8B2"/>
<sequence>MWTHGFAAVPVVQLIHAGKNTLEIEVTTSLRNLLGPFHLKEGESYGVHTLSFNREANVLGWPAPPYDSGYCMVKLGIDDLELA</sequence>
<reference evidence="1" key="1">
    <citation type="submission" date="2019-08" db="EMBL/GenBank/DDBJ databases">
        <authorList>
            <person name="Kucharzyk K."/>
            <person name="Murdoch R.W."/>
            <person name="Higgins S."/>
            <person name="Loffler F."/>
        </authorList>
    </citation>
    <scope>NUCLEOTIDE SEQUENCE</scope>
</reference>
<gene>
    <name evidence="1" type="ORF">SDC9_194972</name>
</gene>
<accession>A0A645I8B2</accession>
<evidence type="ECO:0000313" key="1">
    <source>
        <dbReference type="EMBL" id="MPN47370.1"/>
    </source>
</evidence>
<comment type="caution">
    <text evidence="1">The sequence shown here is derived from an EMBL/GenBank/DDBJ whole genome shotgun (WGS) entry which is preliminary data.</text>
</comment>
<name>A0A645I8B2_9ZZZZ</name>
<proteinExistence type="predicted"/>